<gene>
    <name evidence="6" type="ORF">HMPREF1630_05815</name>
</gene>
<dbReference type="InterPro" id="IPR017871">
    <property type="entry name" value="ABC_transporter-like_CS"/>
</dbReference>
<dbReference type="RefSeq" id="WP_004826616.1">
    <property type="nucleotide sequence ID" value="NZ_JRMW01000035.1"/>
</dbReference>
<dbReference type="CDD" id="cd03214">
    <property type="entry name" value="ABC_Iron-Siderophores_B12_Hemin"/>
    <property type="match status" value="1"/>
</dbReference>
<dbReference type="FunFam" id="3.40.50.300:FF:000134">
    <property type="entry name" value="Iron-enterobactin ABC transporter ATP-binding protein"/>
    <property type="match status" value="1"/>
</dbReference>
<dbReference type="InterPro" id="IPR003439">
    <property type="entry name" value="ABC_transporter-like_ATP-bd"/>
</dbReference>
<evidence type="ECO:0000313" key="7">
    <source>
        <dbReference type="Proteomes" id="UP000029579"/>
    </source>
</evidence>
<evidence type="ECO:0000256" key="2">
    <source>
        <dbReference type="ARBA" id="ARBA00022448"/>
    </source>
</evidence>
<evidence type="ECO:0000256" key="1">
    <source>
        <dbReference type="ARBA" id="ARBA00005417"/>
    </source>
</evidence>
<reference evidence="6 7" key="1">
    <citation type="submission" date="2014-07" db="EMBL/GenBank/DDBJ databases">
        <authorList>
            <person name="McCorrison J."/>
            <person name="Sanka R."/>
            <person name="Torralba M."/>
            <person name="Gillis M."/>
            <person name="Haft D.H."/>
            <person name="Methe B."/>
            <person name="Sutton G."/>
            <person name="Nelson K.E."/>
        </authorList>
    </citation>
    <scope>NUCLEOTIDE SEQUENCE [LARGE SCALE GENOMIC DNA]</scope>
    <source>
        <strain evidence="6 7">S7-1-13</strain>
    </source>
</reference>
<dbReference type="OrthoDB" id="9799337at2"/>
<sequence>MVSIKLEVKDAGFYYDKNHVLFKNLSFSLDQGEVLSILGPNGVGKTSLIRCICDFEKWKIGKSYLDGKDIASFSRRELWSNISYVPQKRSFSFEYSGIDMVVLGLASKLGPFAKPGERDYEKANNIMKSLAIEKLKDKSCSVMSGGELQMVLIARALISDPSLIILDEPESGLDFKNQLKIISLIKNLSKKENISVIINTHYPAHALEIADKCLLLMKDARYKIGKTSDIISKENIREAFGVEVILEKIKNDEKDYNTIIPISIVGD</sequence>
<dbReference type="Pfam" id="PF00005">
    <property type="entry name" value="ABC_tran"/>
    <property type="match status" value="1"/>
</dbReference>
<dbReference type="PANTHER" id="PTHR42734">
    <property type="entry name" value="METAL TRANSPORT SYSTEM ATP-BINDING PROTEIN TM_0124-RELATED"/>
    <property type="match status" value="1"/>
</dbReference>
<dbReference type="EMBL" id="JRMW01000035">
    <property type="protein sequence ID" value="KGF03956.1"/>
    <property type="molecule type" value="Genomic_DNA"/>
</dbReference>
<keyword evidence="3" id="KW-0547">Nucleotide-binding</keyword>
<dbReference type="AlphaFoldDB" id="A0A095X2K4"/>
<dbReference type="SUPFAM" id="SSF52540">
    <property type="entry name" value="P-loop containing nucleoside triphosphate hydrolases"/>
    <property type="match status" value="1"/>
</dbReference>
<keyword evidence="2" id="KW-0813">Transport</keyword>
<evidence type="ECO:0000259" key="5">
    <source>
        <dbReference type="PROSITE" id="PS50893"/>
    </source>
</evidence>
<dbReference type="PANTHER" id="PTHR42734:SF6">
    <property type="entry name" value="MOLYBDATE IMPORT ATP-BINDING PROTEIN MOLC"/>
    <property type="match status" value="1"/>
</dbReference>
<dbReference type="GO" id="GO:0005524">
    <property type="term" value="F:ATP binding"/>
    <property type="evidence" value="ECO:0007669"/>
    <property type="project" value="UniProtKB-KW"/>
</dbReference>
<evidence type="ECO:0000256" key="4">
    <source>
        <dbReference type="ARBA" id="ARBA00022840"/>
    </source>
</evidence>
<keyword evidence="4" id="KW-0067">ATP-binding</keyword>
<dbReference type="InterPro" id="IPR050153">
    <property type="entry name" value="Metal_Ion_Import_ABC"/>
</dbReference>
<dbReference type="Proteomes" id="UP000029579">
    <property type="component" value="Unassembled WGS sequence"/>
</dbReference>
<evidence type="ECO:0000313" key="6">
    <source>
        <dbReference type="EMBL" id="KGF03956.1"/>
    </source>
</evidence>
<organism evidence="6 7">
    <name type="scientific">Anaerococcus lactolyticus S7-1-13</name>
    <dbReference type="NCBI Taxonomy" id="1284686"/>
    <lineage>
        <taxon>Bacteria</taxon>
        <taxon>Bacillati</taxon>
        <taxon>Bacillota</taxon>
        <taxon>Tissierellia</taxon>
        <taxon>Tissierellales</taxon>
        <taxon>Peptoniphilaceae</taxon>
        <taxon>Anaerococcus</taxon>
    </lineage>
</organism>
<comment type="caution">
    <text evidence="6">The sequence shown here is derived from an EMBL/GenBank/DDBJ whole genome shotgun (WGS) entry which is preliminary data.</text>
</comment>
<evidence type="ECO:0000256" key="3">
    <source>
        <dbReference type="ARBA" id="ARBA00022741"/>
    </source>
</evidence>
<proteinExistence type="inferred from homology"/>
<dbReference type="InterPro" id="IPR027417">
    <property type="entry name" value="P-loop_NTPase"/>
</dbReference>
<accession>A0A095X2K4</accession>
<dbReference type="GO" id="GO:0016887">
    <property type="term" value="F:ATP hydrolysis activity"/>
    <property type="evidence" value="ECO:0007669"/>
    <property type="project" value="InterPro"/>
</dbReference>
<dbReference type="Gene3D" id="3.40.50.300">
    <property type="entry name" value="P-loop containing nucleotide triphosphate hydrolases"/>
    <property type="match status" value="1"/>
</dbReference>
<dbReference type="SMART" id="SM00382">
    <property type="entry name" value="AAA"/>
    <property type="match status" value="1"/>
</dbReference>
<name>A0A095X2K4_9FIRM</name>
<dbReference type="PROSITE" id="PS00211">
    <property type="entry name" value="ABC_TRANSPORTER_1"/>
    <property type="match status" value="1"/>
</dbReference>
<dbReference type="eggNOG" id="COG1120">
    <property type="taxonomic scope" value="Bacteria"/>
</dbReference>
<protein>
    <submittedName>
        <fullName evidence="6">ABC transporter</fullName>
    </submittedName>
</protein>
<dbReference type="InterPro" id="IPR003593">
    <property type="entry name" value="AAA+_ATPase"/>
</dbReference>
<feature type="domain" description="ABC transporter" evidence="5">
    <location>
        <begin position="6"/>
        <end position="243"/>
    </location>
</feature>
<dbReference type="PROSITE" id="PS50893">
    <property type="entry name" value="ABC_TRANSPORTER_2"/>
    <property type="match status" value="1"/>
</dbReference>
<comment type="similarity">
    <text evidence="1">Belongs to the ABC transporter superfamily.</text>
</comment>